<reference evidence="1" key="1">
    <citation type="journal article" date="2021" name="New Phytol.">
        <title>Evolutionary innovations through gain and loss of genes in the ectomycorrhizal Boletales.</title>
        <authorList>
            <person name="Wu G."/>
            <person name="Miyauchi S."/>
            <person name="Morin E."/>
            <person name="Kuo A."/>
            <person name="Drula E."/>
            <person name="Varga T."/>
            <person name="Kohler A."/>
            <person name="Feng B."/>
            <person name="Cao Y."/>
            <person name="Lipzen A."/>
            <person name="Daum C."/>
            <person name="Hundley H."/>
            <person name="Pangilinan J."/>
            <person name="Johnson J."/>
            <person name="Barry K."/>
            <person name="LaButti K."/>
            <person name="Ng V."/>
            <person name="Ahrendt S."/>
            <person name="Min B."/>
            <person name="Choi I.G."/>
            <person name="Park H."/>
            <person name="Plett J.M."/>
            <person name="Magnuson J."/>
            <person name="Spatafora J.W."/>
            <person name="Nagy L.G."/>
            <person name="Henrissat B."/>
            <person name="Grigoriev I.V."/>
            <person name="Yang Z.L."/>
            <person name="Xu J."/>
            <person name="Martin F.M."/>
        </authorList>
    </citation>
    <scope>NUCLEOTIDE SEQUENCE</scope>
    <source>
        <strain evidence="1">ATCC 28755</strain>
    </source>
</reference>
<evidence type="ECO:0000313" key="1">
    <source>
        <dbReference type="EMBL" id="KAH7911771.1"/>
    </source>
</evidence>
<sequence length="478" mass="54443">MDTISRVNQFTSILPYELVEEIFLLCRSPFEWGDHDCDPKPHPPVTNVPLLLSHVSKTWREIVHATPALWTNVCIHNQPPRPHPEILQQILRYSGDRCLAACIGIYGLNSNFMEWIDVRIQELFRHSDRICSFRLLIRLQGNLWGENIPVPPFPRLEKLTVKFRSLPGHSVARLHPLFDSPRLQKVIWISDDQYPKPLLRMGAQIKELIFPRPLVNYVQLAELLQACPNLTYLNVCPRGRYHPVPNYPIHLQDLHTFCSNELGVDLVIAPNLRRLTLTQAPAGHPHKMMHLHQFLALAPQIEYINLDLWNDDDLIFQIAPLTPCLATLEFNFRAVPDVSTLNKVFAMLTHSHTGAPSSPLPKLQHLILDVLKFGRDAEPLVYDAEMLLHMLGSRCGPNQTSLDRTVAALRSCTMNYKDYRGDPIHDSPLSRAADAKRCLEVLGRHGLVLQGNVFTSILSDSQLSYPRSDSNILRFGDS</sequence>
<evidence type="ECO:0000313" key="2">
    <source>
        <dbReference type="Proteomes" id="UP000790377"/>
    </source>
</evidence>
<dbReference type="Proteomes" id="UP000790377">
    <property type="component" value="Unassembled WGS sequence"/>
</dbReference>
<protein>
    <submittedName>
        <fullName evidence="1">Uncharacterized protein</fullName>
    </submittedName>
</protein>
<comment type="caution">
    <text evidence="1">The sequence shown here is derived from an EMBL/GenBank/DDBJ whole genome shotgun (WGS) entry which is preliminary data.</text>
</comment>
<proteinExistence type="predicted"/>
<accession>A0ACB8AEV7</accession>
<keyword evidence="2" id="KW-1185">Reference proteome</keyword>
<name>A0ACB8AEV7_9AGAM</name>
<organism evidence="1 2">
    <name type="scientific">Hygrophoropsis aurantiaca</name>
    <dbReference type="NCBI Taxonomy" id="72124"/>
    <lineage>
        <taxon>Eukaryota</taxon>
        <taxon>Fungi</taxon>
        <taxon>Dikarya</taxon>
        <taxon>Basidiomycota</taxon>
        <taxon>Agaricomycotina</taxon>
        <taxon>Agaricomycetes</taxon>
        <taxon>Agaricomycetidae</taxon>
        <taxon>Boletales</taxon>
        <taxon>Coniophorineae</taxon>
        <taxon>Hygrophoropsidaceae</taxon>
        <taxon>Hygrophoropsis</taxon>
    </lineage>
</organism>
<gene>
    <name evidence="1" type="ORF">BJ138DRAFT_1112954</name>
</gene>
<dbReference type="EMBL" id="MU267668">
    <property type="protein sequence ID" value="KAH7911771.1"/>
    <property type="molecule type" value="Genomic_DNA"/>
</dbReference>